<feature type="signal peptide" evidence="1">
    <location>
        <begin position="1"/>
        <end position="26"/>
    </location>
</feature>
<comment type="caution">
    <text evidence="3">The sequence shown here is derived from an EMBL/GenBank/DDBJ whole genome shotgun (WGS) entry which is preliminary data.</text>
</comment>
<dbReference type="AlphaFoldDB" id="A0A3E0EA17"/>
<gene>
    <name evidence="3" type="ORF">C8N25_101416</name>
</gene>
<accession>A0A3E0EA17</accession>
<dbReference type="PROSITE" id="PS51257">
    <property type="entry name" value="PROKAR_LIPOPROTEIN"/>
    <property type="match status" value="1"/>
</dbReference>
<organism evidence="3 4">
    <name type="scientific">Algoriphagus antarcticus</name>
    <dbReference type="NCBI Taxonomy" id="238540"/>
    <lineage>
        <taxon>Bacteria</taxon>
        <taxon>Pseudomonadati</taxon>
        <taxon>Bacteroidota</taxon>
        <taxon>Cytophagia</taxon>
        <taxon>Cytophagales</taxon>
        <taxon>Cyclobacteriaceae</taxon>
        <taxon>Algoriphagus</taxon>
    </lineage>
</organism>
<protein>
    <submittedName>
        <fullName evidence="3">Putative adhesin</fullName>
    </submittedName>
</protein>
<dbReference type="OrthoDB" id="835341at2"/>
<evidence type="ECO:0000313" key="3">
    <source>
        <dbReference type="EMBL" id="REG94583.1"/>
    </source>
</evidence>
<evidence type="ECO:0000259" key="2">
    <source>
        <dbReference type="Pfam" id="PF13349"/>
    </source>
</evidence>
<proteinExistence type="predicted"/>
<evidence type="ECO:0000256" key="1">
    <source>
        <dbReference type="SAM" id="SignalP"/>
    </source>
</evidence>
<dbReference type="RefSeq" id="WP_086542102.1">
    <property type="nucleotide sequence ID" value="NZ_MSSW01000042.1"/>
</dbReference>
<sequence>MKLKQIKFRKLAFVLLWLTFASLASCDYDLELVQSVNEEFTGISSVEIESSFLDVTYQGNVNAESVQLLGALESSRSGKYSIEYRVEQDKLIIEVEKHGGGGGNSRGYLNLTGPVLMNIDLEAGSGNIQIHQVTSQKFEFDGGSGNVRLSSISAPLIDLELSSGMIDATQLIGNVELEMSSGNATVSDLEGNINAVGSSGRFSFNEISGRVNSSLNSGNGTLSRVQEIGKLKVSSGNYTAEDSNLGPNTIFEGSSGNFDIKTNSDLNGFNFDLKSSSGNLRVGGSTSSGSLKINNGSPYTVSGVVSSGNIQIRN</sequence>
<dbReference type="Pfam" id="PF13349">
    <property type="entry name" value="DUF4097"/>
    <property type="match status" value="1"/>
</dbReference>
<dbReference type="EMBL" id="QUNF01000001">
    <property type="protein sequence ID" value="REG94583.1"/>
    <property type="molecule type" value="Genomic_DNA"/>
</dbReference>
<dbReference type="InterPro" id="IPR025164">
    <property type="entry name" value="Toastrack_DUF4097"/>
</dbReference>
<evidence type="ECO:0000313" key="4">
    <source>
        <dbReference type="Proteomes" id="UP000256405"/>
    </source>
</evidence>
<name>A0A3E0EA17_9BACT</name>
<feature type="chain" id="PRO_5017793057" evidence="1">
    <location>
        <begin position="27"/>
        <end position="314"/>
    </location>
</feature>
<feature type="domain" description="DUF4097" evidence="2">
    <location>
        <begin position="109"/>
        <end position="312"/>
    </location>
</feature>
<reference evidence="3 4" key="1">
    <citation type="submission" date="2018-08" db="EMBL/GenBank/DDBJ databases">
        <title>Genomic Encyclopedia of Archaeal and Bacterial Type Strains, Phase II (KMG-II): from individual species to whole genera.</title>
        <authorList>
            <person name="Goeker M."/>
        </authorList>
    </citation>
    <scope>NUCLEOTIDE SEQUENCE [LARGE SCALE GENOMIC DNA]</scope>
    <source>
        <strain evidence="3 4">DSM 15986</strain>
    </source>
</reference>
<dbReference type="Proteomes" id="UP000256405">
    <property type="component" value="Unassembled WGS sequence"/>
</dbReference>
<keyword evidence="4" id="KW-1185">Reference proteome</keyword>
<keyword evidence="1" id="KW-0732">Signal</keyword>